<evidence type="ECO:0000256" key="1">
    <source>
        <dbReference type="ARBA" id="ARBA00004123"/>
    </source>
</evidence>
<dbReference type="PANTHER" id="PTHR48000:SF67">
    <property type="entry name" value="MYB-LIKE DNA-BINDING DOMAIN CONTAINING PROTEIN, EXPRESSED"/>
    <property type="match status" value="1"/>
</dbReference>
<dbReference type="SMART" id="SM00717">
    <property type="entry name" value="SANT"/>
    <property type="match status" value="2"/>
</dbReference>
<dbReference type="Gene3D" id="1.10.10.60">
    <property type="entry name" value="Homeodomain-like"/>
    <property type="match status" value="2"/>
</dbReference>
<dbReference type="PROSITE" id="PS50090">
    <property type="entry name" value="MYB_LIKE"/>
    <property type="match status" value="2"/>
</dbReference>
<evidence type="ECO:0000256" key="4">
    <source>
        <dbReference type="ARBA" id="ARBA00023125"/>
    </source>
</evidence>
<keyword evidence="2" id="KW-0677">Repeat</keyword>
<dbReference type="Proteomes" id="UP001157006">
    <property type="component" value="Chromosome 5"/>
</dbReference>
<organism evidence="9 10">
    <name type="scientific">Vicia faba</name>
    <name type="common">Broad bean</name>
    <name type="synonym">Faba vulgaris</name>
    <dbReference type="NCBI Taxonomy" id="3906"/>
    <lineage>
        <taxon>Eukaryota</taxon>
        <taxon>Viridiplantae</taxon>
        <taxon>Streptophyta</taxon>
        <taxon>Embryophyta</taxon>
        <taxon>Tracheophyta</taxon>
        <taxon>Spermatophyta</taxon>
        <taxon>Magnoliopsida</taxon>
        <taxon>eudicotyledons</taxon>
        <taxon>Gunneridae</taxon>
        <taxon>Pentapetalae</taxon>
        <taxon>rosids</taxon>
        <taxon>fabids</taxon>
        <taxon>Fabales</taxon>
        <taxon>Fabaceae</taxon>
        <taxon>Papilionoideae</taxon>
        <taxon>50 kb inversion clade</taxon>
        <taxon>NPAAA clade</taxon>
        <taxon>Hologalegina</taxon>
        <taxon>IRL clade</taxon>
        <taxon>Fabeae</taxon>
        <taxon>Vicia</taxon>
    </lineage>
</organism>
<dbReference type="PROSITE" id="PS51294">
    <property type="entry name" value="HTH_MYB"/>
    <property type="match status" value="2"/>
</dbReference>
<dbReference type="GO" id="GO:0005634">
    <property type="term" value="C:nucleus"/>
    <property type="evidence" value="ECO:0007669"/>
    <property type="project" value="UniProtKB-SubCell"/>
</dbReference>
<keyword evidence="3" id="KW-0805">Transcription regulation</keyword>
<dbReference type="EMBL" id="OX451740">
    <property type="protein sequence ID" value="CAI8614639.1"/>
    <property type="molecule type" value="Genomic_DNA"/>
</dbReference>
<evidence type="ECO:0000256" key="5">
    <source>
        <dbReference type="ARBA" id="ARBA00023163"/>
    </source>
</evidence>
<comment type="subcellular location">
    <subcellularLocation>
        <location evidence="1">Nucleus</location>
    </subcellularLocation>
</comment>
<feature type="domain" description="HTH myb-type" evidence="8">
    <location>
        <begin position="67"/>
        <end position="117"/>
    </location>
</feature>
<keyword evidence="6" id="KW-0539">Nucleus</keyword>
<evidence type="ECO:0000313" key="10">
    <source>
        <dbReference type="Proteomes" id="UP001157006"/>
    </source>
</evidence>
<dbReference type="InterPro" id="IPR009057">
    <property type="entry name" value="Homeodomain-like_sf"/>
</dbReference>
<evidence type="ECO:0000259" key="7">
    <source>
        <dbReference type="PROSITE" id="PS50090"/>
    </source>
</evidence>
<gene>
    <name evidence="9" type="ORF">VFH_V139400</name>
</gene>
<dbReference type="FunFam" id="1.10.10.60:FF:000015">
    <property type="entry name" value="Transcription factor RAX3"/>
    <property type="match status" value="1"/>
</dbReference>
<dbReference type="InterPro" id="IPR001005">
    <property type="entry name" value="SANT/Myb"/>
</dbReference>
<protein>
    <submittedName>
        <fullName evidence="9">Uncharacterized protein</fullName>
    </submittedName>
</protein>
<dbReference type="AlphaFoldDB" id="A0AAV1AVY6"/>
<evidence type="ECO:0000259" key="8">
    <source>
        <dbReference type="PROSITE" id="PS51294"/>
    </source>
</evidence>
<proteinExistence type="predicted"/>
<dbReference type="CDD" id="cd00167">
    <property type="entry name" value="SANT"/>
    <property type="match status" value="2"/>
</dbReference>
<evidence type="ECO:0000256" key="3">
    <source>
        <dbReference type="ARBA" id="ARBA00023015"/>
    </source>
</evidence>
<evidence type="ECO:0000256" key="2">
    <source>
        <dbReference type="ARBA" id="ARBA00022737"/>
    </source>
</evidence>
<dbReference type="Pfam" id="PF00249">
    <property type="entry name" value="Myb_DNA-binding"/>
    <property type="match status" value="2"/>
</dbReference>
<reference evidence="9 10" key="1">
    <citation type="submission" date="2023-01" db="EMBL/GenBank/DDBJ databases">
        <authorList>
            <person name="Kreplak J."/>
        </authorList>
    </citation>
    <scope>NUCLEOTIDE SEQUENCE [LARGE SCALE GENOMIC DNA]</scope>
</reference>
<keyword evidence="4" id="KW-0238">DNA-binding</keyword>
<sequence length="257" mass="28934">MGRAPCCDKASVKKGPWSPEEDAKLKDYIEKNGTGGNWISLPKKAGLTRCGKSCRLRWLNYLRPNIKHGDFSDSEDNIICTLFSSIGSRWSIIASKLQGRTDNDVKNYWNTKLKKKYMSMNQSLEMKSQQVTLLSILQNSTTSSPSLSITGSFSYSSAASSSLLSGNSFTSPQERFISPSQSNSKNQINLVIDQELVEKYDYDDDDDDDVDYLYNGGSVNQWTEKENGLWGENPFDEIKELVSTNNTRSCNNFLFDE</sequence>
<evidence type="ECO:0000256" key="6">
    <source>
        <dbReference type="ARBA" id="ARBA00023242"/>
    </source>
</evidence>
<feature type="domain" description="HTH myb-type" evidence="8">
    <location>
        <begin position="9"/>
        <end position="66"/>
    </location>
</feature>
<keyword evidence="10" id="KW-1185">Reference proteome</keyword>
<name>A0AAV1AVY6_VICFA</name>
<dbReference type="InterPro" id="IPR017930">
    <property type="entry name" value="Myb_dom"/>
</dbReference>
<feature type="domain" description="Myb-like" evidence="7">
    <location>
        <begin position="63"/>
        <end position="113"/>
    </location>
</feature>
<feature type="domain" description="Myb-like" evidence="7">
    <location>
        <begin position="9"/>
        <end position="62"/>
    </location>
</feature>
<evidence type="ECO:0000313" key="9">
    <source>
        <dbReference type="EMBL" id="CAI8614639.1"/>
    </source>
</evidence>
<dbReference type="GO" id="GO:0003677">
    <property type="term" value="F:DNA binding"/>
    <property type="evidence" value="ECO:0007669"/>
    <property type="project" value="UniProtKB-KW"/>
</dbReference>
<dbReference type="PANTHER" id="PTHR48000">
    <property type="entry name" value="OS09G0431300 PROTEIN"/>
    <property type="match status" value="1"/>
</dbReference>
<accession>A0AAV1AVY6</accession>
<keyword evidence="5" id="KW-0804">Transcription</keyword>
<dbReference type="SUPFAM" id="SSF46689">
    <property type="entry name" value="Homeodomain-like"/>
    <property type="match status" value="1"/>
</dbReference>